<evidence type="ECO:0000256" key="1">
    <source>
        <dbReference type="SAM" id="Phobius"/>
    </source>
</evidence>
<dbReference type="KEGG" id="lfp:Y981_00095"/>
<organism evidence="2 3">
    <name type="scientific">Leptospirillum ferriphilum YSK</name>
    <dbReference type="NCBI Taxonomy" id="1441628"/>
    <lineage>
        <taxon>Bacteria</taxon>
        <taxon>Pseudomonadati</taxon>
        <taxon>Nitrospirota</taxon>
        <taxon>Nitrospiria</taxon>
        <taxon>Nitrospirales</taxon>
        <taxon>Nitrospiraceae</taxon>
        <taxon>Leptospirillum</taxon>
    </lineage>
</organism>
<gene>
    <name evidence="2" type="ORF">Y981_00095</name>
</gene>
<reference evidence="3" key="1">
    <citation type="submission" date="2014-02" db="EMBL/GenBank/DDBJ databases">
        <title>Complete genome sequence and comparative genomic analysis of the nitrogen-fixing bacterium Leptospirillum ferriphilum YSK.</title>
        <authorList>
            <person name="Guo X."/>
            <person name="Yin H."/>
            <person name="Liang Y."/>
            <person name="Hu Q."/>
            <person name="Ma L."/>
            <person name="Xiao Y."/>
            <person name="Zhang X."/>
            <person name="Qiu G."/>
            <person name="Liu X."/>
        </authorList>
    </citation>
    <scope>NUCLEOTIDE SEQUENCE [LARGE SCALE GENOMIC DNA]</scope>
    <source>
        <strain evidence="3">YSK</strain>
    </source>
</reference>
<feature type="transmembrane region" description="Helical" evidence="1">
    <location>
        <begin position="16"/>
        <end position="38"/>
    </location>
</feature>
<protein>
    <submittedName>
        <fullName evidence="2">Uncharacterized protein</fullName>
    </submittedName>
</protein>
<sequence>MNQFQGFDNRNNGGGIAGTTAGILCGLGTFIGFESFWWRMGWGIELKNQEEKNIRRIDAASYDFGAGYAGKTDPGRGIRRIRN</sequence>
<dbReference type="AlphaFoldDB" id="A0A059XW84"/>
<keyword evidence="1" id="KW-1133">Transmembrane helix</keyword>
<name>A0A059XW84_9BACT</name>
<keyword evidence="1" id="KW-0812">Transmembrane</keyword>
<keyword evidence="3" id="KW-1185">Reference proteome</keyword>
<accession>A0A059XW84</accession>
<evidence type="ECO:0000313" key="3">
    <source>
        <dbReference type="Proteomes" id="UP000027059"/>
    </source>
</evidence>
<keyword evidence="1" id="KW-0472">Membrane</keyword>
<dbReference type="HOGENOM" id="CLU_2538447_0_0_0"/>
<proteinExistence type="predicted"/>
<reference evidence="2 3" key="2">
    <citation type="journal article" date="2015" name="Biomed. Res. Int.">
        <title>Effects of Arsenite Resistance on the Growth and Functional Gene Expression of Leptospirillum ferriphilum and Acidithiobacillus thiooxidans in Pure Culture and Coculture.</title>
        <authorList>
            <person name="Jiang H."/>
            <person name="Liang Y."/>
            <person name="Yin H."/>
            <person name="Xiao Y."/>
            <person name="Guo X."/>
            <person name="Xu Y."/>
            <person name="Hu Q."/>
            <person name="Liu H."/>
            <person name="Liu X."/>
        </authorList>
    </citation>
    <scope>NUCLEOTIDE SEQUENCE [LARGE SCALE GENOMIC DNA]</scope>
    <source>
        <strain evidence="2 3">YSK</strain>
    </source>
</reference>
<dbReference type="Proteomes" id="UP000027059">
    <property type="component" value="Chromosome"/>
</dbReference>
<dbReference type="EMBL" id="CP007243">
    <property type="protein sequence ID" value="AIA31345.1"/>
    <property type="molecule type" value="Genomic_DNA"/>
</dbReference>
<evidence type="ECO:0000313" key="2">
    <source>
        <dbReference type="EMBL" id="AIA31345.1"/>
    </source>
</evidence>